<sequence length="135" mass="14609">MGTPMTPQFHPANQHATWVPIDYNPAASAGGGGYNPSYANHSATAPNPYIQVSPVPGSTNKRTNETICKVMDRCGKKLEDSTKKAGDLVSNVWHHRGGAVKPSQGGQSLLQLLGEIHSDRHFRQPRVLVHGFCIL</sequence>
<dbReference type="AlphaFoldDB" id="A0AAP0G9F9"/>
<dbReference type="Proteomes" id="UP001418222">
    <property type="component" value="Unassembled WGS sequence"/>
</dbReference>
<comment type="caution">
    <text evidence="2">The sequence shown here is derived from an EMBL/GenBank/DDBJ whole genome shotgun (WGS) entry which is preliminary data.</text>
</comment>
<evidence type="ECO:0000313" key="2">
    <source>
        <dbReference type="EMBL" id="KAK8946381.1"/>
    </source>
</evidence>
<accession>A0AAP0G9F9</accession>
<evidence type="ECO:0000256" key="1">
    <source>
        <dbReference type="SAM" id="MobiDB-lite"/>
    </source>
</evidence>
<evidence type="ECO:0000313" key="3">
    <source>
        <dbReference type="Proteomes" id="UP001418222"/>
    </source>
</evidence>
<gene>
    <name evidence="2" type="ORF">KSP39_PZI006751</name>
</gene>
<reference evidence="2 3" key="1">
    <citation type="journal article" date="2022" name="Nat. Plants">
        <title>Genomes of leafy and leafless Platanthera orchids illuminate the evolution of mycoheterotrophy.</title>
        <authorList>
            <person name="Li M.H."/>
            <person name="Liu K.W."/>
            <person name="Li Z."/>
            <person name="Lu H.C."/>
            <person name="Ye Q.L."/>
            <person name="Zhang D."/>
            <person name="Wang J.Y."/>
            <person name="Li Y.F."/>
            <person name="Zhong Z.M."/>
            <person name="Liu X."/>
            <person name="Yu X."/>
            <person name="Liu D.K."/>
            <person name="Tu X.D."/>
            <person name="Liu B."/>
            <person name="Hao Y."/>
            <person name="Liao X.Y."/>
            <person name="Jiang Y.T."/>
            <person name="Sun W.H."/>
            <person name="Chen J."/>
            <person name="Chen Y.Q."/>
            <person name="Ai Y."/>
            <person name="Zhai J.W."/>
            <person name="Wu S.S."/>
            <person name="Zhou Z."/>
            <person name="Hsiao Y.Y."/>
            <person name="Wu W.L."/>
            <person name="Chen Y.Y."/>
            <person name="Lin Y.F."/>
            <person name="Hsu J.L."/>
            <person name="Li C.Y."/>
            <person name="Wang Z.W."/>
            <person name="Zhao X."/>
            <person name="Zhong W.Y."/>
            <person name="Ma X.K."/>
            <person name="Ma L."/>
            <person name="Huang J."/>
            <person name="Chen G.Z."/>
            <person name="Huang M.Z."/>
            <person name="Huang L."/>
            <person name="Peng D.H."/>
            <person name="Luo Y.B."/>
            <person name="Zou S.Q."/>
            <person name="Chen S.P."/>
            <person name="Lan S."/>
            <person name="Tsai W.C."/>
            <person name="Van de Peer Y."/>
            <person name="Liu Z.J."/>
        </authorList>
    </citation>
    <scope>NUCLEOTIDE SEQUENCE [LARGE SCALE GENOMIC DNA]</scope>
    <source>
        <strain evidence="2">Lor287</strain>
    </source>
</reference>
<keyword evidence="3" id="KW-1185">Reference proteome</keyword>
<organism evidence="2 3">
    <name type="scientific">Platanthera zijinensis</name>
    <dbReference type="NCBI Taxonomy" id="2320716"/>
    <lineage>
        <taxon>Eukaryota</taxon>
        <taxon>Viridiplantae</taxon>
        <taxon>Streptophyta</taxon>
        <taxon>Embryophyta</taxon>
        <taxon>Tracheophyta</taxon>
        <taxon>Spermatophyta</taxon>
        <taxon>Magnoliopsida</taxon>
        <taxon>Liliopsida</taxon>
        <taxon>Asparagales</taxon>
        <taxon>Orchidaceae</taxon>
        <taxon>Orchidoideae</taxon>
        <taxon>Orchideae</taxon>
        <taxon>Orchidinae</taxon>
        <taxon>Platanthera</taxon>
    </lineage>
</organism>
<feature type="region of interest" description="Disordered" evidence="1">
    <location>
        <begin position="34"/>
        <end position="62"/>
    </location>
</feature>
<proteinExistence type="predicted"/>
<protein>
    <submittedName>
        <fullName evidence="2">GEM-like protein 2</fullName>
    </submittedName>
</protein>
<dbReference type="EMBL" id="JBBWWQ010000005">
    <property type="protein sequence ID" value="KAK8946381.1"/>
    <property type="molecule type" value="Genomic_DNA"/>
</dbReference>
<name>A0AAP0G9F9_9ASPA</name>